<evidence type="ECO:0000313" key="2">
    <source>
        <dbReference type="Proteomes" id="UP000299102"/>
    </source>
</evidence>
<protein>
    <submittedName>
        <fullName evidence="1">Uncharacterized protein</fullName>
    </submittedName>
</protein>
<dbReference type="Proteomes" id="UP000299102">
    <property type="component" value="Unassembled WGS sequence"/>
</dbReference>
<dbReference type="EMBL" id="BGZK01000831">
    <property type="protein sequence ID" value="GBP62087.1"/>
    <property type="molecule type" value="Genomic_DNA"/>
</dbReference>
<proteinExistence type="predicted"/>
<reference evidence="1 2" key="1">
    <citation type="journal article" date="2019" name="Commun. Biol.">
        <title>The bagworm genome reveals a unique fibroin gene that provides high tensile strength.</title>
        <authorList>
            <person name="Kono N."/>
            <person name="Nakamura H."/>
            <person name="Ohtoshi R."/>
            <person name="Tomita M."/>
            <person name="Numata K."/>
            <person name="Arakawa K."/>
        </authorList>
    </citation>
    <scope>NUCLEOTIDE SEQUENCE [LARGE SCALE GENOMIC DNA]</scope>
</reference>
<evidence type="ECO:0000313" key="1">
    <source>
        <dbReference type="EMBL" id="GBP62087.1"/>
    </source>
</evidence>
<sequence length="75" mass="8214">MKLFHLARTVHCAGTPHGVSLLHDGSTVCRSAPYARRCMACVSHCDALNAYQLGINCLFTTHHMQCAMDSPDILI</sequence>
<accession>A0A4C1XIK9</accession>
<organism evidence="1 2">
    <name type="scientific">Eumeta variegata</name>
    <name type="common">Bagworm moth</name>
    <name type="synonym">Eumeta japonica</name>
    <dbReference type="NCBI Taxonomy" id="151549"/>
    <lineage>
        <taxon>Eukaryota</taxon>
        <taxon>Metazoa</taxon>
        <taxon>Ecdysozoa</taxon>
        <taxon>Arthropoda</taxon>
        <taxon>Hexapoda</taxon>
        <taxon>Insecta</taxon>
        <taxon>Pterygota</taxon>
        <taxon>Neoptera</taxon>
        <taxon>Endopterygota</taxon>
        <taxon>Lepidoptera</taxon>
        <taxon>Glossata</taxon>
        <taxon>Ditrysia</taxon>
        <taxon>Tineoidea</taxon>
        <taxon>Psychidae</taxon>
        <taxon>Oiketicinae</taxon>
        <taxon>Eumeta</taxon>
    </lineage>
</organism>
<gene>
    <name evidence="1" type="ORF">EVAR_53865_1</name>
</gene>
<dbReference type="AlphaFoldDB" id="A0A4C1XIK9"/>
<comment type="caution">
    <text evidence="1">The sequence shown here is derived from an EMBL/GenBank/DDBJ whole genome shotgun (WGS) entry which is preliminary data.</text>
</comment>
<keyword evidence="2" id="KW-1185">Reference proteome</keyword>
<name>A0A4C1XIK9_EUMVA</name>